<evidence type="ECO:0000313" key="1">
    <source>
        <dbReference type="EMBL" id="KAJ7339216.1"/>
    </source>
</evidence>
<reference evidence="1" key="1">
    <citation type="submission" date="2023-03" db="EMBL/GenBank/DDBJ databases">
        <title>Massive genome expansion in bonnet fungi (Mycena s.s.) driven by repeated elements and novel gene families across ecological guilds.</title>
        <authorList>
            <consortium name="Lawrence Berkeley National Laboratory"/>
            <person name="Harder C.B."/>
            <person name="Miyauchi S."/>
            <person name="Viragh M."/>
            <person name="Kuo A."/>
            <person name="Thoen E."/>
            <person name="Andreopoulos B."/>
            <person name="Lu D."/>
            <person name="Skrede I."/>
            <person name="Drula E."/>
            <person name="Henrissat B."/>
            <person name="Morin E."/>
            <person name="Kohler A."/>
            <person name="Barry K."/>
            <person name="LaButti K."/>
            <person name="Morin E."/>
            <person name="Salamov A."/>
            <person name="Lipzen A."/>
            <person name="Mereny Z."/>
            <person name="Hegedus B."/>
            <person name="Baldrian P."/>
            <person name="Stursova M."/>
            <person name="Weitz H."/>
            <person name="Taylor A."/>
            <person name="Grigoriev I.V."/>
            <person name="Nagy L.G."/>
            <person name="Martin F."/>
            <person name="Kauserud H."/>
        </authorList>
    </citation>
    <scope>NUCLEOTIDE SEQUENCE</scope>
    <source>
        <strain evidence="1">CBHHK002</strain>
    </source>
</reference>
<dbReference type="Proteomes" id="UP001218218">
    <property type="component" value="Unassembled WGS sequence"/>
</dbReference>
<keyword evidence="2" id="KW-1185">Reference proteome</keyword>
<organism evidence="1 2">
    <name type="scientific">Mycena albidolilacea</name>
    <dbReference type="NCBI Taxonomy" id="1033008"/>
    <lineage>
        <taxon>Eukaryota</taxon>
        <taxon>Fungi</taxon>
        <taxon>Dikarya</taxon>
        <taxon>Basidiomycota</taxon>
        <taxon>Agaricomycotina</taxon>
        <taxon>Agaricomycetes</taxon>
        <taxon>Agaricomycetidae</taxon>
        <taxon>Agaricales</taxon>
        <taxon>Marasmiineae</taxon>
        <taxon>Mycenaceae</taxon>
        <taxon>Mycena</taxon>
    </lineage>
</organism>
<sequence>MAPAISCNAFLSTNITRYSSSCVFSGSPHFTAPGGTFTNATETYPIAPAVLPGTNVGLRLSSGTDRRYSSTTLPVEQRISGI</sequence>
<gene>
    <name evidence="1" type="ORF">DFH08DRAFT_964248</name>
</gene>
<evidence type="ECO:0000313" key="2">
    <source>
        <dbReference type="Proteomes" id="UP001218218"/>
    </source>
</evidence>
<comment type="caution">
    <text evidence="1">The sequence shown here is derived from an EMBL/GenBank/DDBJ whole genome shotgun (WGS) entry which is preliminary data.</text>
</comment>
<name>A0AAD7EM49_9AGAR</name>
<accession>A0AAD7EM49</accession>
<dbReference type="AlphaFoldDB" id="A0AAD7EM49"/>
<protein>
    <submittedName>
        <fullName evidence="1">Uncharacterized protein</fullName>
    </submittedName>
</protein>
<proteinExistence type="predicted"/>
<dbReference type="EMBL" id="JARIHO010000028">
    <property type="protein sequence ID" value="KAJ7339216.1"/>
    <property type="molecule type" value="Genomic_DNA"/>
</dbReference>